<accession>A0A382YQV7</accession>
<keyword evidence="1" id="KW-0175">Coiled coil</keyword>
<dbReference type="EMBL" id="UINC01177317">
    <property type="protein sequence ID" value="SVD84888.1"/>
    <property type="molecule type" value="Genomic_DNA"/>
</dbReference>
<feature type="non-terminal residue" evidence="3">
    <location>
        <position position="1"/>
    </location>
</feature>
<gene>
    <name evidence="3" type="ORF">METZ01_LOCUS437742</name>
</gene>
<dbReference type="PANTHER" id="PTHR30469">
    <property type="entry name" value="MULTIDRUG RESISTANCE PROTEIN MDTA"/>
    <property type="match status" value="1"/>
</dbReference>
<evidence type="ECO:0000259" key="2">
    <source>
        <dbReference type="Pfam" id="PF25917"/>
    </source>
</evidence>
<feature type="non-terminal residue" evidence="3">
    <location>
        <position position="262"/>
    </location>
</feature>
<dbReference type="InterPro" id="IPR058625">
    <property type="entry name" value="MdtA-like_BSH"/>
</dbReference>
<dbReference type="GO" id="GO:0015562">
    <property type="term" value="F:efflux transmembrane transporter activity"/>
    <property type="evidence" value="ECO:0007669"/>
    <property type="project" value="TreeGrafter"/>
</dbReference>
<organism evidence="3">
    <name type="scientific">marine metagenome</name>
    <dbReference type="NCBI Taxonomy" id="408172"/>
    <lineage>
        <taxon>unclassified sequences</taxon>
        <taxon>metagenomes</taxon>
        <taxon>ecological metagenomes</taxon>
    </lineage>
</organism>
<protein>
    <recommendedName>
        <fullName evidence="2">Multidrug resistance protein MdtA-like barrel-sandwich hybrid domain-containing protein</fullName>
    </recommendedName>
</protein>
<dbReference type="AlphaFoldDB" id="A0A382YQV7"/>
<proteinExistence type="predicted"/>
<dbReference type="Gene3D" id="2.40.30.170">
    <property type="match status" value="1"/>
</dbReference>
<dbReference type="PANTHER" id="PTHR30469:SF15">
    <property type="entry name" value="HLYD FAMILY OF SECRETION PROTEINS"/>
    <property type="match status" value="1"/>
</dbReference>
<dbReference type="SUPFAM" id="SSF111369">
    <property type="entry name" value="HlyD-like secretion proteins"/>
    <property type="match status" value="1"/>
</dbReference>
<evidence type="ECO:0000313" key="3">
    <source>
        <dbReference type="EMBL" id="SVD84888.1"/>
    </source>
</evidence>
<feature type="coiled-coil region" evidence="1">
    <location>
        <begin position="107"/>
        <end position="155"/>
    </location>
</feature>
<feature type="domain" description="Multidrug resistance protein MdtA-like barrel-sandwich hybrid" evidence="2">
    <location>
        <begin position="62"/>
        <end position="249"/>
    </location>
</feature>
<dbReference type="Gene3D" id="2.40.50.100">
    <property type="match status" value="1"/>
</dbReference>
<reference evidence="3" key="1">
    <citation type="submission" date="2018-05" db="EMBL/GenBank/DDBJ databases">
        <authorList>
            <person name="Lanie J.A."/>
            <person name="Ng W.-L."/>
            <person name="Kazmierczak K.M."/>
            <person name="Andrzejewski T.M."/>
            <person name="Davidsen T.M."/>
            <person name="Wayne K.J."/>
            <person name="Tettelin H."/>
            <person name="Glass J.I."/>
            <person name="Rusch D."/>
            <person name="Podicherti R."/>
            <person name="Tsui H.-C.T."/>
            <person name="Winkler M.E."/>
        </authorList>
    </citation>
    <scope>NUCLEOTIDE SEQUENCE</scope>
</reference>
<dbReference type="Gene3D" id="1.10.287.470">
    <property type="entry name" value="Helix hairpin bin"/>
    <property type="match status" value="1"/>
</dbReference>
<dbReference type="GO" id="GO:1990281">
    <property type="term" value="C:efflux pump complex"/>
    <property type="evidence" value="ECO:0007669"/>
    <property type="project" value="TreeGrafter"/>
</dbReference>
<evidence type="ECO:0000256" key="1">
    <source>
        <dbReference type="SAM" id="Coils"/>
    </source>
</evidence>
<name>A0A382YQV7_9ZZZZ</name>
<sequence length="262" mass="29352">SSTLLVAGFSGFAFLASLRSKPPSREEQKRVYQVDLYRVEAQPLQQVMTAFGTARSDHQVVLAAQVAGEIVSVHPELKVGLRIPPQQSEANPVVLVEIDPQAFQQKVTQAERRLDEDQAELARHAQDAKNNAVLLEKARTDLAEYRKEYERVRGLKAKGVATESDVTKATLELRRYDDQVIVLENRKRLLPLEEQKLLKRRAVHQADLALVQLELEHATVKAPFSGVLGDVHVEQGQYVRPGDALVRLVDDSRIEIPIFLTA</sequence>
<dbReference type="Pfam" id="PF25917">
    <property type="entry name" value="BSH_RND"/>
    <property type="match status" value="1"/>
</dbReference>